<dbReference type="Proteomes" id="UP000299102">
    <property type="component" value="Unassembled WGS sequence"/>
</dbReference>
<evidence type="ECO:0000313" key="2">
    <source>
        <dbReference type="Proteomes" id="UP000299102"/>
    </source>
</evidence>
<name>A0A4C1WPI6_EUMVA</name>
<keyword evidence="2" id="KW-1185">Reference proteome</keyword>
<gene>
    <name evidence="1" type="ORF">EVAR_27713_1</name>
</gene>
<proteinExistence type="predicted"/>
<dbReference type="AlphaFoldDB" id="A0A4C1WPI6"/>
<evidence type="ECO:0000313" key="1">
    <source>
        <dbReference type="EMBL" id="GBP52770.1"/>
    </source>
</evidence>
<accession>A0A4C1WPI6</accession>
<organism evidence="1 2">
    <name type="scientific">Eumeta variegata</name>
    <name type="common">Bagworm moth</name>
    <name type="synonym">Eumeta japonica</name>
    <dbReference type="NCBI Taxonomy" id="151549"/>
    <lineage>
        <taxon>Eukaryota</taxon>
        <taxon>Metazoa</taxon>
        <taxon>Ecdysozoa</taxon>
        <taxon>Arthropoda</taxon>
        <taxon>Hexapoda</taxon>
        <taxon>Insecta</taxon>
        <taxon>Pterygota</taxon>
        <taxon>Neoptera</taxon>
        <taxon>Endopterygota</taxon>
        <taxon>Lepidoptera</taxon>
        <taxon>Glossata</taxon>
        <taxon>Ditrysia</taxon>
        <taxon>Tineoidea</taxon>
        <taxon>Psychidae</taxon>
        <taxon>Oiketicinae</taxon>
        <taxon>Eumeta</taxon>
    </lineage>
</organism>
<protein>
    <submittedName>
        <fullName evidence="1">Uncharacterized protein</fullName>
    </submittedName>
</protein>
<dbReference type="EMBL" id="BGZK01000609">
    <property type="protein sequence ID" value="GBP52770.1"/>
    <property type="molecule type" value="Genomic_DNA"/>
</dbReference>
<sequence length="96" mass="10999">MTTKQGKRIRRNSEHLYAHRRCGGGRYCDFAEVELVPSALFVTINNGRRNYDCDATGIALGMRRRRWALAERRRALGAELSEALLDPRPARRRRGG</sequence>
<reference evidence="1 2" key="1">
    <citation type="journal article" date="2019" name="Commun. Biol.">
        <title>The bagworm genome reveals a unique fibroin gene that provides high tensile strength.</title>
        <authorList>
            <person name="Kono N."/>
            <person name="Nakamura H."/>
            <person name="Ohtoshi R."/>
            <person name="Tomita M."/>
            <person name="Numata K."/>
            <person name="Arakawa K."/>
        </authorList>
    </citation>
    <scope>NUCLEOTIDE SEQUENCE [LARGE SCALE GENOMIC DNA]</scope>
</reference>
<comment type="caution">
    <text evidence="1">The sequence shown here is derived from an EMBL/GenBank/DDBJ whole genome shotgun (WGS) entry which is preliminary data.</text>
</comment>